<gene>
    <name evidence="2" type="ORF">NI17_010450</name>
</gene>
<reference evidence="2" key="1">
    <citation type="submission" date="2020-10" db="EMBL/GenBank/DDBJ databases">
        <title>De novo genome project of the cellulose decomposer Thermobifida halotolerans type strain.</title>
        <authorList>
            <person name="Nagy I."/>
            <person name="Horvath B."/>
            <person name="Kukolya J."/>
            <person name="Nagy I."/>
            <person name="Orsini M."/>
        </authorList>
    </citation>
    <scope>NUCLEOTIDE SEQUENCE</scope>
    <source>
        <strain evidence="2">DSM 44931</strain>
    </source>
</reference>
<keyword evidence="3" id="KW-1185">Reference proteome</keyword>
<organism evidence="2 3">
    <name type="scientific">Thermobifida halotolerans</name>
    <dbReference type="NCBI Taxonomy" id="483545"/>
    <lineage>
        <taxon>Bacteria</taxon>
        <taxon>Bacillati</taxon>
        <taxon>Actinomycetota</taxon>
        <taxon>Actinomycetes</taxon>
        <taxon>Streptosporangiales</taxon>
        <taxon>Nocardiopsidaceae</taxon>
        <taxon>Thermobifida</taxon>
    </lineage>
</organism>
<name>A0AA97M5Y6_9ACTN</name>
<evidence type="ECO:0000313" key="2">
    <source>
        <dbReference type="EMBL" id="UOE21482.1"/>
    </source>
</evidence>
<keyword evidence="1" id="KW-1133">Transmembrane helix</keyword>
<evidence type="ECO:0000256" key="1">
    <source>
        <dbReference type="SAM" id="Phobius"/>
    </source>
</evidence>
<sequence>MTTLLLLLHTHTTTIRDALEARRENAKGDVGLSTLEMAVIALGTLGLAVALVTALTAAVNGRLEQIQ</sequence>
<dbReference type="RefSeq" id="WP_068693507.1">
    <property type="nucleotide sequence ID" value="NZ_CP063196.1"/>
</dbReference>
<proteinExistence type="predicted"/>
<keyword evidence="1" id="KW-0472">Membrane</keyword>
<dbReference type="Proteomes" id="UP000265719">
    <property type="component" value="Chromosome"/>
</dbReference>
<accession>A0AA97M5Y6</accession>
<keyword evidence="1" id="KW-0812">Transmembrane</keyword>
<protein>
    <submittedName>
        <fullName evidence="2">Uncharacterized protein</fullName>
    </submittedName>
</protein>
<dbReference type="KEGG" id="thao:NI17_010450"/>
<evidence type="ECO:0000313" key="3">
    <source>
        <dbReference type="Proteomes" id="UP000265719"/>
    </source>
</evidence>
<dbReference type="AlphaFoldDB" id="A0AA97M5Y6"/>
<dbReference type="EMBL" id="CP063196">
    <property type="protein sequence ID" value="UOE21482.1"/>
    <property type="molecule type" value="Genomic_DNA"/>
</dbReference>
<feature type="transmembrane region" description="Helical" evidence="1">
    <location>
        <begin position="37"/>
        <end position="59"/>
    </location>
</feature>